<dbReference type="Pfam" id="PF13786">
    <property type="entry name" value="DUF4179"/>
    <property type="match status" value="1"/>
</dbReference>
<keyword evidence="5" id="KW-0472">Membrane</keyword>
<keyword evidence="5" id="KW-0812">Transmembrane</keyword>
<sequence>MLMIPAKIDPISTTTFREKGVESIVDWFDLHQQSFYTLGWCYLSNQQQMEELFYRSIIQVQKEWPRLKGNSPFETWVTSIFIHNCRELSRDRSLQASEESETRKDLFKAFDQLQQDEKDAMVLTYVQGFSREEAAHLLHVSAEKLKELLFSGIQSIRNEMWSGSTFHGCREYQKDYLDYLERKMDRSKKIDLEVHIYHCQECQEDLATFQDVMITMLNLTDRIEVHMPSGFIENVKDRLIAKEKQKQQKRKKLKKIGLAFASVFVLLVGIGFFTGAFTYLYYGWTEEDQELRAFLQHGLGQRLNLEAESDGVKVKIKSVIADDLQTLVYYEIEDLNEDNQFMLGFSDGIYVWNEFEIMNNETYPNYYPPDIESELNNKEKNVFQGKMALLPLKTDKGTIELKITKLQKLIRDPSGRHGYGDYENIENKTGDWSFEIPVTKQSSTEYALDEETVIEGFTVRFDKLIMAPTATVLQYGVNNEQPEKRIVNFNFNFNNLEMNNQKVKAHMYGNSFIGSQYNVNWKTIQMHFDPFFGEKPKEVNVHFEAVYLNFEDAFIIELGDIQEYPFDFEYAGSTISIDRQEVGQSTKIVLSNHDIENRAYETLDFNIVNEHGEQPNTSMEWDFEGVLVDKNGVEYDMNKAPFSYEEIEQPRYFQTVQSIRFDNNDATSVKLVISGYSTTKYLDDVVKISLE</sequence>
<dbReference type="InterPro" id="IPR039425">
    <property type="entry name" value="RNA_pol_sigma-70-like"/>
</dbReference>
<dbReference type="SUPFAM" id="SSF88659">
    <property type="entry name" value="Sigma3 and sigma4 domains of RNA polymerase sigma factors"/>
    <property type="match status" value="1"/>
</dbReference>
<evidence type="ECO:0000256" key="3">
    <source>
        <dbReference type="ARBA" id="ARBA00023082"/>
    </source>
</evidence>
<comment type="similarity">
    <text evidence="1">Belongs to the sigma-70 factor family. ECF subfamily.</text>
</comment>
<dbReference type="Gene3D" id="2.60.40.1630">
    <property type="entry name" value="bacillus anthracis domain"/>
    <property type="match status" value="1"/>
</dbReference>
<dbReference type="PANTHER" id="PTHR43133:SF51">
    <property type="entry name" value="RNA POLYMERASE SIGMA FACTOR"/>
    <property type="match status" value="1"/>
</dbReference>
<feature type="transmembrane region" description="Helical" evidence="5">
    <location>
        <begin position="256"/>
        <end position="282"/>
    </location>
</feature>
<keyword evidence="2" id="KW-0805">Transcription regulation</keyword>
<dbReference type="AlphaFoldDB" id="A0A6L3UZA8"/>
<evidence type="ECO:0000313" key="7">
    <source>
        <dbReference type="EMBL" id="KAB2329738.1"/>
    </source>
</evidence>
<evidence type="ECO:0000313" key="8">
    <source>
        <dbReference type="Proteomes" id="UP000481030"/>
    </source>
</evidence>
<proteinExistence type="inferred from homology"/>
<keyword evidence="4" id="KW-0804">Transcription</keyword>
<dbReference type="Proteomes" id="UP000481030">
    <property type="component" value="Unassembled WGS sequence"/>
</dbReference>
<reference evidence="7 8" key="1">
    <citation type="journal article" date="2016" name="Antonie Van Leeuwenhoek">
        <title>Bacillus depressus sp. nov., isolated from soil of a sunflower field.</title>
        <authorList>
            <person name="Wei X."/>
            <person name="Xin D."/>
            <person name="Xin Y."/>
            <person name="Zhang H."/>
            <person name="Wang T."/>
            <person name="Zhang J."/>
        </authorList>
    </citation>
    <scope>NUCLEOTIDE SEQUENCE [LARGE SCALE GENOMIC DNA]</scope>
    <source>
        <strain evidence="7 8">BZ1</strain>
    </source>
</reference>
<feature type="domain" description="DUF4179" evidence="6">
    <location>
        <begin position="249"/>
        <end position="334"/>
    </location>
</feature>
<keyword evidence="3" id="KW-0731">Sigma factor</keyword>
<evidence type="ECO:0000256" key="1">
    <source>
        <dbReference type="ARBA" id="ARBA00010641"/>
    </source>
</evidence>
<dbReference type="InterPro" id="IPR025436">
    <property type="entry name" value="DUF4179"/>
</dbReference>
<organism evidence="7 8">
    <name type="scientific">Cytobacillus depressus</name>
    <dbReference type="NCBI Taxonomy" id="1602942"/>
    <lineage>
        <taxon>Bacteria</taxon>
        <taxon>Bacillati</taxon>
        <taxon>Bacillota</taxon>
        <taxon>Bacilli</taxon>
        <taxon>Bacillales</taxon>
        <taxon>Bacillaceae</taxon>
        <taxon>Cytobacillus</taxon>
    </lineage>
</organism>
<dbReference type="GO" id="GO:0006352">
    <property type="term" value="P:DNA-templated transcription initiation"/>
    <property type="evidence" value="ECO:0007669"/>
    <property type="project" value="InterPro"/>
</dbReference>
<accession>A0A6L3UZA8</accession>
<dbReference type="PANTHER" id="PTHR43133">
    <property type="entry name" value="RNA POLYMERASE ECF-TYPE SIGMA FACTO"/>
    <property type="match status" value="1"/>
</dbReference>
<dbReference type="OrthoDB" id="2937128at2"/>
<keyword evidence="5" id="KW-1133">Transmembrane helix</keyword>
<dbReference type="InterPro" id="IPR013325">
    <property type="entry name" value="RNA_pol_sigma_r2"/>
</dbReference>
<keyword evidence="8" id="KW-1185">Reference proteome</keyword>
<evidence type="ECO:0000256" key="2">
    <source>
        <dbReference type="ARBA" id="ARBA00023015"/>
    </source>
</evidence>
<dbReference type="InterPro" id="IPR013324">
    <property type="entry name" value="RNA_pol_sigma_r3/r4-like"/>
</dbReference>
<protein>
    <submittedName>
        <fullName evidence="7">DUF4179 domain-containing protein</fullName>
    </submittedName>
</protein>
<dbReference type="GO" id="GO:0016987">
    <property type="term" value="F:sigma factor activity"/>
    <property type="evidence" value="ECO:0007669"/>
    <property type="project" value="UniProtKB-KW"/>
</dbReference>
<dbReference type="InterPro" id="IPR036388">
    <property type="entry name" value="WH-like_DNA-bd_sf"/>
</dbReference>
<evidence type="ECO:0000259" key="6">
    <source>
        <dbReference type="Pfam" id="PF13786"/>
    </source>
</evidence>
<evidence type="ECO:0000256" key="4">
    <source>
        <dbReference type="ARBA" id="ARBA00023163"/>
    </source>
</evidence>
<dbReference type="EMBL" id="WBOS01000017">
    <property type="protein sequence ID" value="KAB2329738.1"/>
    <property type="molecule type" value="Genomic_DNA"/>
</dbReference>
<dbReference type="Gene3D" id="1.10.10.10">
    <property type="entry name" value="Winged helix-like DNA-binding domain superfamily/Winged helix DNA-binding domain"/>
    <property type="match status" value="1"/>
</dbReference>
<dbReference type="SUPFAM" id="SSF88946">
    <property type="entry name" value="Sigma2 domain of RNA polymerase sigma factors"/>
    <property type="match status" value="1"/>
</dbReference>
<gene>
    <name evidence="7" type="ORF">F7731_21580</name>
</gene>
<evidence type="ECO:0000256" key="5">
    <source>
        <dbReference type="SAM" id="Phobius"/>
    </source>
</evidence>
<comment type="caution">
    <text evidence="7">The sequence shown here is derived from an EMBL/GenBank/DDBJ whole genome shotgun (WGS) entry which is preliminary data.</text>
</comment>
<name>A0A6L3UZA8_9BACI</name>